<gene>
    <name evidence="1" type="ORF">E7Z75_09635</name>
</gene>
<comment type="caution">
    <text evidence="1">The sequence shown here is derived from an EMBL/GenBank/DDBJ whole genome shotgun (WGS) entry which is preliminary data.</text>
</comment>
<dbReference type="Proteomes" id="UP000732619">
    <property type="component" value="Unassembled WGS sequence"/>
</dbReference>
<protein>
    <submittedName>
        <fullName evidence="1">Uncharacterized protein</fullName>
    </submittedName>
</protein>
<evidence type="ECO:0000313" key="1">
    <source>
        <dbReference type="EMBL" id="MBE6513379.1"/>
    </source>
</evidence>
<sequence>MEDTIIEKLEHHIKTSQINSSEFKNKSNNPLRNLYDVDTIWDYHKGYLEDDFEYSLFSLFCFYDYSIEDVFNLVHEISLKYVKNDLHMLVYTDFVEYFNNNHFHERKRSYIKTTEEYKNKIQLKEVASSENIIHITEDYDSTVEIIGCLNQDMKDICNDVDISPEKRLELIGKYSKISIRLNEKRFGLLSKIREEIL</sequence>
<name>A0A8T3W091_METOL</name>
<dbReference type="AlphaFoldDB" id="A0A8T3W091"/>
<reference evidence="1" key="1">
    <citation type="submission" date="2019-04" db="EMBL/GenBank/DDBJ databases">
        <title>Evolution of Biomass-Degrading Anaerobic Consortia Revealed by Metagenomics.</title>
        <authorList>
            <person name="Peng X."/>
        </authorList>
    </citation>
    <scope>NUCLEOTIDE SEQUENCE</scope>
    <source>
        <strain evidence="1">SIG14</strain>
    </source>
</reference>
<proteinExistence type="predicted"/>
<dbReference type="EMBL" id="SUTG01000085">
    <property type="protein sequence ID" value="MBE6513379.1"/>
    <property type="molecule type" value="Genomic_DNA"/>
</dbReference>
<accession>A0A8T3W091</accession>
<evidence type="ECO:0000313" key="2">
    <source>
        <dbReference type="Proteomes" id="UP000732619"/>
    </source>
</evidence>
<organism evidence="1 2">
    <name type="scientific">Methanobrevibacter olleyae</name>
    <dbReference type="NCBI Taxonomy" id="294671"/>
    <lineage>
        <taxon>Archaea</taxon>
        <taxon>Methanobacteriati</taxon>
        <taxon>Methanobacteriota</taxon>
        <taxon>Methanomada group</taxon>
        <taxon>Methanobacteria</taxon>
        <taxon>Methanobacteriales</taxon>
        <taxon>Methanobacteriaceae</taxon>
        <taxon>Methanobrevibacter</taxon>
    </lineage>
</organism>